<organism evidence="2 3">
    <name type="scientific">Zymoseptoria tritici (strain CBS 115943 / IPO323)</name>
    <name type="common">Speckled leaf blotch fungus</name>
    <name type="synonym">Septoria tritici</name>
    <dbReference type="NCBI Taxonomy" id="336722"/>
    <lineage>
        <taxon>Eukaryota</taxon>
        <taxon>Fungi</taxon>
        <taxon>Dikarya</taxon>
        <taxon>Ascomycota</taxon>
        <taxon>Pezizomycotina</taxon>
        <taxon>Dothideomycetes</taxon>
        <taxon>Dothideomycetidae</taxon>
        <taxon>Mycosphaerellales</taxon>
        <taxon>Mycosphaerellaceae</taxon>
        <taxon>Zymoseptoria</taxon>
    </lineage>
</organism>
<dbReference type="KEGG" id="ztr:MYCGRDRAFT_111708"/>
<dbReference type="Proteomes" id="UP000008062">
    <property type="component" value="Chromosome 13"/>
</dbReference>
<sequence length="444" mass="50266">MSTFLDIAVELRHLIYDHLAADPYANNTALLSTCRQINQEAHVVLMRAITLKIPYDIRDHSKSATSLQTRWASLPPRTRQHVGGIHFNINHIDDLSVVSASQLMLQFCGPKNFIDRVKISPVQILSPIDGKCVSPMEGNLKITFSVEDFDPEIMDRLHFLHEDNLVEFFYALQQKAMEMETNGPKKYKEVEEELLRMLDVGYSRRSATHERFFFPVLHVSARAPTHFYDTTTPTSLNPGIPAHHKHTLSAKMAVSGVRYALNRPIEESDSPFVATPRPDTLPPTRAQIDDPDYFETDDGGFIVPYQRYIVVATDQVVGYDGKPLNVVIGARMTSVDSFLTCRFHDVHFDYLVDTSELDGLPNPPIPCNTAKHRISGDTTPNLVWIDRYKVASSIFLNLGPLPQPYTPSDRLAQITRDWESVFTPTGRRVQYDAHPKPLDNCVPQ</sequence>
<reference evidence="2 3" key="1">
    <citation type="journal article" date="2011" name="PLoS Genet.">
        <title>Finished genome of the fungal wheat pathogen Mycosphaerella graminicola reveals dispensome structure, chromosome plasticity, and stealth pathogenesis.</title>
        <authorList>
            <person name="Goodwin S.B."/>
            <person name="Ben M'barek S."/>
            <person name="Dhillon B."/>
            <person name="Wittenberg A.H.J."/>
            <person name="Crane C.F."/>
            <person name="Hane J.K."/>
            <person name="Foster A.J."/>
            <person name="Van der Lee T.A.J."/>
            <person name="Grimwood J."/>
            <person name="Aerts A."/>
            <person name="Antoniw J."/>
            <person name="Bailey A."/>
            <person name="Bluhm B."/>
            <person name="Bowler J."/>
            <person name="Bristow J."/>
            <person name="van der Burgt A."/>
            <person name="Canto-Canche B."/>
            <person name="Churchill A.C.L."/>
            <person name="Conde-Ferraez L."/>
            <person name="Cools H.J."/>
            <person name="Coutinho P.M."/>
            <person name="Csukai M."/>
            <person name="Dehal P."/>
            <person name="De Wit P."/>
            <person name="Donzelli B."/>
            <person name="van de Geest H.C."/>
            <person name="van Ham R.C.H.J."/>
            <person name="Hammond-Kosack K.E."/>
            <person name="Henrissat B."/>
            <person name="Kilian A."/>
            <person name="Kobayashi A.K."/>
            <person name="Koopmann E."/>
            <person name="Kourmpetis Y."/>
            <person name="Kuzniar A."/>
            <person name="Lindquist E."/>
            <person name="Lombard V."/>
            <person name="Maliepaard C."/>
            <person name="Martins N."/>
            <person name="Mehrabi R."/>
            <person name="Nap J.P.H."/>
            <person name="Ponomarenko A."/>
            <person name="Rudd J.J."/>
            <person name="Salamov A."/>
            <person name="Schmutz J."/>
            <person name="Schouten H.J."/>
            <person name="Shapiro H."/>
            <person name="Stergiopoulos I."/>
            <person name="Torriani S.F.F."/>
            <person name="Tu H."/>
            <person name="de Vries R.P."/>
            <person name="Waalwijk C."/>
            <person name="Ware S.B."/>
            <person name="Wiebenga A."/>
            <person name="Zwiers L.-H."/>
            <person name="Oliver R.P."/>
            <person name="Grigoriev I.V."/>
            <person name="Kema G.H.J."/>
        </authorList>
    </citation>
    <scope>NUCLEOTIDE SEQUENCE [LARGE SCALE GENOMIC DNA]</scope>
    <source>
        <strain evidence="3">CBS 115943 / IPO323</strain>
    </source>
</reference>
<dbReference type="HOGENOM" id="CLU_617072_0_0_1"/>
<gene>
    <name evidence="2" type="ORF">MYCGRDRAFT_111708</name>
</gene>
<feature type="region of interest" description="Disordered" evidence="1">
    <location>
        <begin position="268"/>
        <end position="289"/>
    </location>
</feature>
<protein>
    <submittedName>
        <fullName evidence="2">Uncharacterized protein</fullName>
    </submittedName>
</protein>
<evidence type="ECO:0000313" key="2">
    <source>
        <dbReference type="EMBL" id="EGP82621.1"/>
    </source>
</evidence>
<proteinExistence type="predicted"/>
<dbReference type="InParanoid" id="F9XQD2"/>
<accession>F9XQD2</accession>
<dbReference type="OrthoDB" id="3655732at2759"/>
<dbReference type="EMBL" id="CM001208">
    <property type="protein sequence ID" value="EGP82621.1"/>
    <property type="molecule type" value="Genomic_DNA"/>
</dbReference>
<dbReference type="AlphaFoldDB" id="F9XQD2"/>
<name>F9XQD2_ZYMTI</name>
<evidence type="ECO:0000313" key="3">
    <source>
        <dbReference type="Proteomes" id="UP000008062"/>
    </source>
</evidence>
<dbReference type="GeneID" id="13401157"/>
<keyword evidence="3" id="KW-1185">Reference proteome</keyword>
<evidence type="ECO:0000256" key="1">
    <source>
        <dbReference type="SAM" id="MobiDB-lite"/>
    </source>
</evidence>
<dbReference type="RefSeq" id="XP_003847645.1">
    <property type="nucleotide sequence ID" value="XM_003847597.1"/>
</dbReference>